<evidence type="ECO:0000256" key="1">
    <source>
        <dbReference type="ARBA" id="ARBA00003476"/>
    </source>
</evidence>
<keyword evidence="11" id="KW-1185">Reference proteome</keyword>
<evidence type="ECO:0000256" key="4">
    <source>
        <dbReference type="ARBA" id="ARBA00022737"/>
    </source>
</evidence>
<keyword evidence="5 7" id="KW-0802">TPR repeat</keyword>
<feature type="repeat" description="TPR" evidence="7">
    <location>
        <begin position="309"/>
        <end position="342"/>
    </location>
</feature>
<organism evidence="10 11">
    <name type="scientific">Aliidiomarina sedimenti</name>
    <dbReference type="NCBI Taxonomy" id="1933879"/>
    <lineage>
        <taxon>Bacteria</taxon>
        <taxon>Pseudomonadati</taxon>
        <taxon>Pseudomonadota</taxon>
        <taxon>Gammaproteobacteria</taxon>
        <taxon>Alteromonadales</taxon>
        <taxon>Idiomarinaceae</taxon>
        <taxon>Aliidiomarina</taxon>
    </lineage>
</organism>
<keyword evidence="3 8" id="KW-0732">Signal</keyword>
<dbReference type="SUPFAM" id="SSF48452">
    <property type="entry name" value="TPR-like"/>
    <property type="match status" value="2"/>
</dbReference>
<dbReference type="InterPro" id="IPR011990">
    <property type="entry name" value="TPR-like_helical_dom_sf"/>
</dbReference>
<evidence type="ECO:0000256" key="6">
    <source>
        <dbReference type="ARBA" id="ARBA00022916"/>
    </source>
</evidence>
<accession>A0ABY0C1F1</accession>
<keyword evidence="4" id="KW-0677">Repeat</keyword>
<name>A0ABY0C1F1_9GAMM</name>
<comment type="pathway">
    <text evidence="2">Glycan metabolism; bacterial cellulose biosynthesis.</text>
</comment>
<feature type="signal peptide" evidence="8">
    <location>
        <begin position="1"/>
        <end position="22"/>
    </location>
</feature>
<sequence>MLKTASLLVLIGWLALSTQAAAENSLQRESVRLLEDNLSLWYQRSRPDRMEPMLEQLLRVDPNNPYLIEASFSLALQRNDLDSARRHVERLQSIAADHPVTARATEALQLESESGAKLGEARLLFLAGQYQQAAQQYQSVFPTPPRQTGLAIDYWQARSLAGEPETAVDALQDLHTRHPYNGRVEIALYRMHYLNDSLTPEHLAALTQLTTDPVFGSEALGLWQRLYSTLPLTDEYFELFTTLTSLHPDSDEIAANCARFQRSYEALQERQSDPAYQRYQRGVDALEAEQNEQAERIFEQAYRELDPFPELYGNLGYATMRQGKHEQAHHWFSEAAYLAPQQQVWMELREIALFWWRLQQVDSALDNEDLESARHLLDLLASSSEAPLEVKLRQARLQAMLGNSAQAIQLYEQVLASDSDSEAALWGSFQLRLQQHDNQLTPPLNAWLAGLSPAQYASIAGEVDRLRAQALIARGDEFYDRGDTAQAVELWQQAQQLTPSDPWLMFRLARELDADGEHQAARALFAPLLASEATADTHYAYALTLSRQQRWPEAATQLNAINQPQRTDAINELESRVQTELTISRLQNDWRQVLREEPELLQTLAQNDQHRALNAIADQVTSSDKWVLPQIQALTEHAEQNRSEDSSEVLFAASRIAEATDSTQLAANWSQQALESRLASSQNTIWQYGSGDDWQVSNARSRLERSAQASEYAVDLAWQNQSSSGTAGVTDWQSRTLLIGIDLPTTESGARWQLRIDPTSVSAGEFDSDDSFWRPRVGSGLICVLEDCPVNGIQSETKDSGIALGISRTGSRVTADLGVSPIGFELSTWVGGIEVDGDLASFSWRAGAERRVQSANLLSFAGRRDPYSDRRWGGVTRNGLYTSLSWDQGGLVGWWGVAGAEYYTGHNVASNSRWYAHNGVYLRAYDTEALAVTVGLTNLNWGFQKTLSENTFGHGGYYSPAQYNSLSVPITLFGRRNRLSYSVRLAGGYSTARQHASDFYPNDPDLQQQAWEAVNNGSIEPVFNGGTSSGFNYSLSGQFEYRLTSRWYLGATITAQRSDTFAPNNGTLYLRYQSGGFSLPPRHPPRVPAAYVDY</sequence>
<feature type="repeat" description="TPR" evidence="7">
    <location>
        <begin position="468"/>
        <end position="501"/>
    </location>
</feature>
<evidence type="ECO:0000256" key="5">
    <source>
        <dbReference type="ARBA" id="ARBA00022803"/>
    </source>
</evidence>
<dbReference type="Gene3D" id="1.25.40.10">
    <property type="entry name" value="Tetratricopeptide repeat domain"/>
    <property type="match status" value="3"/>
</dbReference>
<evidence type="ECO:0000313" key="10">
    <source>
        <dbReference type="EMBL" id="RUO31627.1"/>
    </source>
</evidence>
<dbReference type="Pfam" id="PF13432">
    <property type="entry name" value="TPR_16"/>
    <property type="match status" value="2"/>
</dbReference>
<dbReference type="EMBL" id="PIPN01000001">
    <property type="protein sequence ID" value="RUO31627.1"/>
    <property type="molecule type" value="Genomic_DNA"/>
</dbReference>
<keyword evidence="6" id="KW-0135">Cellulose biosynthesis</keyword>
<comment type="function">
    <text evidence="1">Required for maximal bacterial cellulose synthesis.</text>
</comment>
<feature type="chain" id="PRO_5045187907" description="Cellulose synthase operon C C-terminal domain-containing protein" evidence="8">
    <location>
        <begin position="23"/>
        <end position="1094"/>
    </location>
</feature>
<dbReference type="InterPro" id="IPR008410">
    <property type="entry name" value="BCSC_C"/>
</dbReference>
<evidence type="ECO:0000256" key="2">
    <source>
        <dbReference type="ARBA" id="ARBA00005186"/>
    </source>
</evidence>
<reference evidence="10 11" key="1">
    <citation type="journal article" date="2018" name="Front. Microbiol.">
        <title>Genome-Based Analysis Reveals the Taxonomy and Diversity of the Family Idiomarinaceae.</title>
        <authorList>
            <person name="Liu Y."/>
            <person name="Lai Q."/>
            <person name="Shao Z."/>
        </authorList>
    </citation>
    <scope>NUCLEOTIDE SEQUENCE [LARGE SCALE GENOMIC DNA]</scope>
    <source>
        <strain evidence="10 11">GBSy1</strain>
    </source>
</reference>
<gene>
    <name evidence="10" type="ORF">CWE12_01105</name>
</gene>
<evidence type="ECO:0000259" key="9">
    <source>
        <dbReference type="Pfam" id="PF05420"/>
    </source>
</evidence>
<evidence type="ECO:0000256" key="7">
    <source>
        <dbReference type="PROSITE-ProRule" id="PRU00339"/>
    </source>
</evidence>
<dbReference type="Proteomes" id="UP000287410">
    <property type="component" value="Unassembled WGS sequence"/>
</dbReference>
<dbReference type="SMART" id="SM00028">
    <property type="entry name" value="TPR"/>
    <property type="match status" value="5"/>
</dbReference>
<dbReference type="InterPro" id="IPR019734">
    <property type="entry name" value="TPR_rpt"/>
</dbReference>
<evidence type="ECO:0000256" key="3">
    <source>
        <dbReference type="ARBA" id="ARBA00022729"/>
    </source>
</evidence>
<comment type="caution">
    <text evidence="10">The sequence shown here is derived from an EMBL/GenBank/DDBJ whole genome shotgun (WGS) entry which is preliminary data.</text>
</comment>
<dbReference type="PROSITE" id="PS50005">
    <property type="entry name" value="TPR"/>
    <property type="match status" value="2"/>
</dbReference>
<proteinExistence type="predicted"/>
<dbReference type="Pfam" id="PF05420">
    <property type="entry name" value="BCSC_C"/>
    <property type="match status" value="1"/>
</dbReference>
<evidence type="ECO:0000256" key="8">
    <source>
        <dbReference type="SAM" id="SignalP"/>
    </source>
</evidence>
<evidence type="ECO:0000313" key="11">
    <source>
        <dbReference type="Proteomes" id="UP000287410"/>
    </source>
</evidence>
<feature type="domain" description="Cellulose synthase operon C C-terminal" evidence="9">
    <location>
        <begin position="745"/>
        <end position="1073"/>
    </location>
</feature>
<dbReference type="RefSeq" id="WP_126787735.1">
    <property type="nucleotide sequence ID" value="NZ_PIPN01000001.1"/>
</dbReference>
<protein>
    <recommendedName>
        <fullName evidence="9">Cellulose synthase operon C C-terminal domain-containing protein</fullName>
    </recommendedName>
</protein>